<dbReference type="Proteomes" id="UP001212841">
    <property type="component" value="Unassembled WGS sequence"/>
</dbReference>
<gene>
    <name evidence="2" type="ORF">HK097_006698</name>
</gene>
<feature type="coiled-coil region" evidence="1">
    <location>
        <begin position="9"/>
        <end position="106"/>
    </location>
</feature>
<accession>A0AAD5S6U1</accession>
<sequence>GDEGLKVQVAELQNRFGSLNIEFEEAHAEAVEARKQEKALHEELSAVRNELGQARLENDELLEMLRDERVKNSRNEADFRLFSKKIKTLQDANTEMRQEAEQLRSELR</sequence>
<dbReference type="AlphaFoldDB" id="A0AAD5S6U1"/>
<comment type="caution">
    <text evidence="2">The sequence shown here is derived from an EMBL/GenBank/DDBJ whole genome shotgun (WGS) entry which is preliminary data.</text>
</comment>
<organism evidence="2 3">
    <name type="scientific">Rhizophlyctis rosea</name>
    <dbReference type="NCBI Taxonomy" id="64517"/>
    <lineage>
        <taxon>Eukaryota</taxon>
        <taxon>Fungi</taxon>
        <taxon>Fungi incertae sedis</taxon>
        <taxon>Chytridiomycota</taxon>
        <taxon>Chytridiomycota incertae sedis</taxon>
        <taxon>Chytridiomycetes</taxon>
        <taxon>Rhizophlyctidales</taxon>
        <taxon>Rhizophlyctidaceae</taxon>
        <taxon>Rhizophlyctis</taxon>
    </lineage>
</organism>
<keyword evidence="1" id="KW-0175">Coiled coil</keyword>
<dbReference type="EMBL" id="JADGJD010003145">
    <property type="protein sequence ID" value="KAJ3025354.1"/>
    <property type="molecule type" value="Genomic_DNA"/>
</dbReference>
<reference evidence="2" key="1">
    <citation type="submission" date="2020-05" db="EMBL/GenBank/DDBJ databases">
        <title>Phylogenomic resolution of chytrid fungi.</title>
        <authorList>
            <person name="Stajich J.E."/>
            <person name="Amses K."/>
            <person name="Simmons R."/>
            <person name="Seto K."/>
            <person name="Myers J."/>
            <person name="Bonds A."/>
            <person name="Quandt C.A."/>
            <person name="Barry K."/>
            <person name="Liu P."/>
            <person name="Grigoriev I."/>
            <person name="Longcore J.E."/>
            <person name="James T.Y."/>
        </authorList>
    </citation>
    <scope>NUCLEOTIDE SEQUENCE</scope>
    <source>
        <strain evidence="2">JEL0318</strain>
    </source>
</reference>
<feature type="non-terminal residue" evidence="2">
    <location>
        <position position="1"/>
    </location>
</feature>
<name>A0AAD5S6U1_9FUNG</name>
<evidence type="ECO:0000313" key="3">
    <source>
        <dbReference type="Proteomes" id="UP001212841"/>
    </source>
</evidence>
<proteinExistence type="predicted"/>
<evidence type="ECO:0000313" key="2">
    <source>
        <dbReference type="EMBL" id="KAJ3025354.1"/>
    </source>
</evidence>
<feature type="non-terminal residue" evidence="2">
    <location>
        <position position="108"/>
    </location>
</feature>
<keyword evidence="3" id="KW-1185">Reference proteome</keyword>
<evidence type="ECO:0000256" key="1">
    <source>
        <dbReference type="SAM" id="Coils"/>
    </source>
</evidence>
<protein>
    <submittedName>
        <fullName evidence="2">Uncharacterized protein</fullName>
    </submittedName>
</protein>